<dbReference type="EMBL" id="JANJQO010002605">
    <property type="protein sequence ID" value="KAJ2966501.1"/>
    <property type="molecule type" value="Genomic_DNA"/>
</dbReference>
<gene>
    <name evidence="1" type="ORF">NQ176_g10123</name>
</gene>
<organism evidence="1 2">
    <name type="scientific">Zarea fungicola</name>
    <dbReference type="NCBI Taxonomy" id="93591"/>
    <lineage>
        <taxon>Eukaryota</taxon>
        <taxon>Fungi</taxon>
        <taxon>Dikarya</taxon>
        <taxon>Ascomycota</taxon>
        <taxon>Pezizomycotina</taxon>
        <taxon>Sordariomycetes</taxon>
        <taxon>Hypocreomycetidae</taxon>
        <taxon>Hypocreales</taxon>
        <taxon>Cordycipitaceae</taxon>
        <taxon>Zarea</taxon>
    </lineage>
</organism>
<name>A0ACC1MJI3_9HYPO</name>
<proteinExistence type="predicted"/>
<sequence length="441" mass="48248">MNYLWPPARPDAQWTAAGPVSRFPDVATDDGNLIQSRPCNAEKQPGCRILHVPKSDPSLASEIAIPVGAATSPSEGEDLKDQVVVFRYRDKIHAVDHQCPHNSYPLSNGTPFDIEDFGIVLSAGISCPKHGWSFDLFTGQSDRAMYQLTVWEVQLRDEDGKPWQGSLKGEAHDGKTVWKQLQAFPLYYSKSAMAFLLPVLVATLAAASPLSSFVTKQALPSVPQGWQLEAAAPPAHTIDLHIRLKEENIDRLKARALEISDPDHRDYGKHLSKTEVDALTAPTKETVDSVSKWLASHGIDAGEVNSGFLHVTVTVSQAKKLLDADYGVYTQSATGRQTVRTTSYSLPREIHAAVSMIQPTTLFSDLGISTKKLIRPSEAVADRGAVARDTSICSTERVSTKCLRENYNVKGYTPAGNTTLGINGFLEEVPDLNDLSLYLKK</sequence>
<evidence type="ECO:0000313" key="2">
    <source>
        <dbReference type="Proteomes" id="UP001143910"/>
    </source>
</evidence>
<keyword evidence="2" id="KW-1185">Reference proteome</keyword>
<reference evidence="1" key="1">
    <citation type="submission" date="2022-08" db="EMBL/GenBank/DDBJ databases">
        <title>Genome Sequence of Lecanicillium fungicola.</title>
        <authorList>
            <person name="Buettner E."/>
        </authorList>
    </citation>
    <scope>NUCLEOTIDE SEQUENCE</scope>
    <source>
        <strain evidence="1">Babe33</strain>
    </source>
</reference>
<accession>A0ACC1MJI3</accession>
<protein>
    <submittedName>
        <fullName evidence="1">Uncharacterized protein</fullName>
    </submittedName>
</protein>
<dbReference type="Proteomes" id="UP001143910">
    <property type="component" value="Unassembled WGS sequence"/>
</dbReference>
<comment type="caution">
    <text evidence="1">The sequence shown here is derived from an EMBL/GenBank/DDBJ whole genome shotgun (WGS) entry which is preliminary data.</text>
</comment>
<evidence type="ECO:0000313" key="1">
    <source>
        <dbReference type="EMBL" id="KAJ2966501.1"/>
    </source>
</evidence>